<accession>A0A3N4KBD1</accession>
<evidence type="ECO:0000313" key="5">
    <source>
        <dbReference type="Proteomes" id="UP000277580"/>
    </source>
</evidence>
<evidence type="ECO:0000256" key="2">
    <source>
        <dbReference type="ARBA" id="ARBA00023239"/>
    </source>
</evidence>
<evidence type="ECO:0000256" key="1">
    <source>
        <dbReference type="ARBA" id="ARBA00022729"/>
    </source>
</evidence>
<dbReference type="STRING" id="1392247.A0A3N4KBD1"/>
<sequence>MIDGYEMRRIYRCFPGLNVARIVISALSVIFAAALAGLSTAQIGPLFPITASGAAPVKFTKINNYDFQHPGILHSHDDLERIREKVVSNTEPWKSYFTIFSNLTSASYNYVMTTPRQNVSRNSITQGTTNSGFERDATAAYHNALMWYITRDERHANKSAEILNLWGITLKIYDGLDANLGVAEGGMRMVNAAEILRHEYGWVETGMKWQGTSGFSGMVYRALAPAVTAPGQANYGMASILALLGIAVYLEDVVMYNYALNEYQNGVCGGLVGTVNPTTGQNSESGRDQGHAWGGIGNLAIASQTVLNQGGDLYGLQDDLMLKGTEYLSKFNLNGTVPYDPKYARCESILVGGPWPENSRINQRVEAWVLTMVYNHFIKLKRRTARWTEKAFNSVSVSADTAVYYLAFTR</sequence>
<dbReference type="EMBL" id="ML119174">
    <property type="protein sequence ID" value="RPB07817.1"/>
    <property type="molecule type" value="Genomic_DNA"/>
</dbReference>
<protein>
    <submittedName>
        <fullName evidence="4">Chondroitin AC/alginate lyase</fullName>
    </submittedName>
</protein>
<evidence type="ECO:0000313" key="4">
    <source>
        <dbReference type="EMBL" id="RPB07817.1"/>
    </source>
</evidence>
<dbReference type="SUPFAM" id="SSF48230">
    <property type="entry name" value="Chondroitin AC/alginate lyase"/>
    <property type="match status" value="1"/>
</dbReference>
<keyword evidence="2 4" id="KW-0456">Lyase</keyword>
<dbReference type="Gene3D" id="1.50.10.100">
    <property type="entry name" value="Chondroitin AC/alginate lyase"/>
    <property type="match status" value="1"/>
</dbReference>
<feature type="domain" description="Alginate lyase" evidence="3">
    <location>
        <begin position="123"/>
        <end position="267"/>
    </location>
</feature>
<dbReference type="InParanoid" id="A0A3N4KBD1"/>
<proteinExistence type="predicted"/>
<keyword evidence="5" id="KW-1185">Reference proteome</keyword>
<dbReference type="InterPro" id="IPR008929">
    <property type="entry name" value="Chondroitin_lyas"/>
</dbReference>
<dbReference type="Proteomes" id="UP000277580">
    <property type="component" value="Unassembled WGS sequence"/>
</dbReference>
<gene>
    <name evidence="4" type="ORF">P167DRAFT_578871</name>
</gene>
<dbReference type="InterPro" id="IPR008397">
    <property type="entry name" value="Alginate_lyase_dom"/>
</dbReference>
<evidence type="ECO:0000259" key="3">
    <source>
        <dbReference type="Pfam" id="PF05426"/>
    </source>
</evidence>
<dbReference type="OrthoDB" id="5280547at2759"/>
<organism evidence="4 5">
    <name type="scientific">Morchella conica CCBAS932</name>
    <dbReference type="NCBI Taxonomy" id="1392247"/>
    <lineage>
        <taxon>Eukaryota</taxon>
        <taxon>Fungi</taxon>
        <taxon>Dikarya</taxon>
        <taxon>Ascomycota</taxon>
        <taxon>Pezizomycotina</taxon>
        <taxon>Pezizomycetes</taxon>
        <taxon>Pezizales</taxon>
        <taxon>Morchellaceae</taxon>
        <taxon>Morchella</taxon>
    </lineage>
</organism>
<reference evidence="4 5" key="1">
    <citation type="journal article" date="2018" name="Nat. Ecol. Evol.">
        <title>Pezizomycetes genomes reveal the molecular basis of ectomycorrhizal truffle lifestyle.</title>
        <authorList>
            <person name="Murat C."/>
            <person name="Payen T."/>
            <person name="Noel B."/>
            <person name="Kuo A."/>
            <person name="Morin E."/>
            <person name="Chen J."/>
            <person name="Kohler A."/>
            <person name="Krizsan K."/>
            <person name="Balestrini R."/>
            <person name="Da Silva C."/>
            <person name="Montanini B."/>
            <person name="Hainaut M."/>
            <person name="Levati E."/>
            <person name="Barry K.W."/>
            <person name="Belfiori B."/>
            <person name="Cichocki N."/>
            <person name="Clum A."/>
            <person name="Dockter R.B."/>
            <person name="Fauchery L."/>
            <person name="Guy J."/>
            <person name="Iotti M."/>
            <person name="Le Tacon F."/>
            <person name="Lindquist E.A."/>
            <person name="Lipzen A."/>
            <person name="Malagnac F."/>
            <person name="Mello A."/>
            <person name="Molinier V."/>
            <person name="Miyauchi S."/>
            <person name="Poulain J."/>
            <person name="Riccioni C."/>
            <person name="Rubini A."/>
            <person name="Sitrit Y."/>
            <person name="Splivallo R."/>
            <person name="Traeger S."/>
            <person name="Wang M."/>
            <person name="Zifcakova L."/>
            <person name="Wipf D."/>
            <person name="Zambonelli A."/>
            <person name="Paolocci F."/>
            <person name="Nowrousian M."/>
            <person name="Ottonello S."/>
            <person name="Baldrian P."/>
            <person name="Spatafora J.W."/>
            <person name="Henrissat B."/>
            <person name="Nagy L.G."/>
            <person name="Aury J.M."/>
            <person name="Wincker P."/>
            <person name="Grigoriev I.V."/>
            <person name="Bonfante P."/>
            <person name="Martin F.M."/>
        </authorList>
    </citation>
    <scope>NUCLEOTIDE SEQUENCE [LARGE SCALE GENOMIC DNA]</scope>
    <source>
        <strain evidence="4 5">CCBAS932</strain>
    </source>
</reference>
<dbReference type="AlphaFoldDB" id="A0A3N4KBD1"/>
<dbReference type="GO" id="GO:0016829">
    <property type="term" value="F:lyase activity"/>
    <property type="evidence" value="ECO:0007669"/>
    <property type="project" value="UniProtKB-KW"/>
</dbReference>
<keyword evidence="1" id="KW-0732">Signal</keyword>
<dbReference type="GO" id="GO:0042597">
    <property type="term" value="C:periplasmic space"/>
    <property type="evidence" value="ECO:0007669"/>
    <property type="project" value="InterPro"/>
</dbReference>
<dbReference type="Pfam" id="PF05426">
    <property type="entry name" value="Alginate_lyase"/>
    <property type="match status" value="1"/>
</dbReference>
<name>A0A3N4KBD1_9PEZI</name>